<protein>
    <submittedName>
        <fullName evidence="5">BlaI/MecI/CopY family transcriptional regulator</fullName>
    </submittedName>
</protein>
<comment type="caution">
    <text evidence="5">The sequence shown here is derived from an EMBL/GenBank/DDBJ whole genome shotgun (WGS) entry which is preliminary data.</text>
</comment>
<organism evidence="5 6">
    <name type="scientific">Candidatus Gemmiger excrementavium</name>
    <dbReference type="NCBI Taxonomy" id="2838608"/>
    <lineage>
        <taxon>Bacteria</taxon>
        <taxon>Bacillati</taxon>
        <taxon>Bacillota</taxon>
        <taxon>Clostridia</taxon>
        <taxon>Eubacteriales</taxon>
        <taxon>Gemmiger</taxon>
    </lineage>
</organism>
<dbReference type="Proteomes" id="UP000824031">
    <property type="component" value="Unassembled WGS sequence"/>
</dbReference>
<dbReference type="EMBL" id="DXBO01000027">
    <property type="protein sequence ID" value="HIZ47535.1"/>
    <property type="molecule type" value="Genomic_DNA"/>
</dbReference>
<dbReference type="AlphaFoldDB" id="A0A9D2F1P5"/>
<accession>A0A9D2F1P5</accession>
<evidence type="ECO:0000313" key="6">
    <source>
        <dbReference type="Proteomes" id="UP000824031"/>
    </source>
</evidence>
<evidence type="ECO:0000256" key="3">
    <source>
        <dbReference type="ARBA" id="ARBA00023125"/>
    </source>
</evidence>
<keyword evidence="2" id="KW-0805">Transcription regulation</keyword>
<dbReference type="InterPro" id="IPR036390">
    <property type="entry name" value="WH_DNA-bd_sf"/>
</dbReference>
<keyword evidence="4" id="KW-0804">Transcription</keyword>
<dbReference type="SUPFAM" id="SSF46785">
    <property type="entry name" value="Winged helix' DNA-binding domain"/>
    <property type="match status" value="1"/>
</dbReference>
<dbReference type="InterPro" id="IPR036388">
    <property type="entry name" value="WH-like_DNA-bd_sf"/>
</dbReference>
<reference evidence="5" key="1">
    <citation type="journal article" date="2021" name="PeerJ">
        <title>Extensive microbial diversity within the chicken gut microbiome revealed by metagenomics and culture.</title>
        <authorList>
            <person name="Gilroy R."/>
            <person name="Ravi A."/>
            <person name="Getino M."/>
            <person name="Pursley I."/>
            <person name="Horton D.L."/>
            <person name="Alikhan N.F."/>
            <person name="Baker D."/>
            <person name="Gharbi K."/>
            <person name="Hall N."/>
            <person name="Watson M."/>
            <person name="Adriaenssens E.M."/>
            <person name="Foster-Nyarko E."/>
            <person name="Jarju S."/>
            <person name="Secka A."/>
            <person name="Antonio M."/>
            <person name="Oren A."/>
            <person name="Chaudhuri R.R."/>
            <person name="La Ragione R."/>
            <person name="Hildebrand F."/>
            <person name="Pallen M.J."/>
        </authorList>
    </citation>
    <scope>NUCLEOTIDE SEQUENCE</scope>
    <source>
        <strain evidence="5">3436</strain>
    </source>
</reference>
<dbReference type="InterPro" id="IPR005650">
    <property type="entry name" value="BlaI_family"/>
</dbReference>
<name>A0A9D2F1P5_9FIRM</name>
<dbReference type="Gene3D" id="1.10.10.10">
    <property type="entry name" value="Winged helix-like DNA-binding domain superfamily/Winged helix DNA-binding domain"/>
    <property type="match status" value="1"/>
</dbReference>
<dbReference type="Pfam" id="PF03965">
    <property type="entry name" value="Penicillinase_R"/>
    <property type="match status" value="1"/>
</dbReference>
<evidence type="ECO:0000256" key="2">
    <source>
        <dbReference type="ARBA" id="ARBA00023015"/>
    </source>
</evidence>
<dbReference type="Gene3D" id="1.10.4040.10">
    <property type="entry name" value="Penicillinase repressor domain"/>
    <property type="match status" value="1"/>
</dbReference>
<dbReference type="GO" id="GO:0045892">
    <property type="term" value="P:negative regulation of DNA-templated transcription"/>
    <property type="evidence" value="ECO:0007669"/>
    <property type="project" value="InterPro"/>
</dbReference>
<reference evidence="5" key="2">
    <citation type="submission" date="2021-04" db="EMBL/GenBank/DDBJ databases">
        <authorList>
            <person name="Gilroy R."/>
        </authorList>
    </citation>
    <scope>NUCLEOTIDE SEQUENCE</scope>
    <source>
        <strain evidence="5">3436</strain>
    </source>
</reference>
<evidence type="ECO:0000256" key="1">
    <source>
        <dbReference type="ARBA" id="ARBA00011046"/>
    </source>
</evidence>
<dbReference type="GO" id="GO:0003677">
    <property type="term" value="F:DNA binding"/>
    <property type="evidence" value="ECO:0007669"/>
    <property type="project" value="UniProtKB-KW"/>
</dbReference>
<keyword evidence="3" id="KW-0238">DNA-binding</keyword>
<evidence type="ECO:0000256" key="4">
    <source>
        <dbReference type="ARBA" id="ARBA00023163"/>
    </source>
</evidence>
<comment type="similarity">
    <text evidence="1">Belongs to the BlaI transcriptional regulatory family.</text>
</comment>
<proteinExistence type="inferred from homology"/>
<evidence type="ECO:0000313" key="5">
    <source>
        <dbReference type="EMBL" id="HIZ47535.1"/>
    </source>
</evidence>
<sequence length="125" mass="13530">MSNQEPLRLAEGEYRFACLVWDHEPLPSGQLVALAADALGWKKSTTYTVLKKLCERGVLQNRDGAVTALVKREAVQCAESAAVVDKTFGGSLPRFVAAFLNAKTISDEEAAEIRALLDAAHDKEG</sequence>
<gene>
    <name evidence="5" type="ORF">H9810_02285</name>
</gene>